<dbReference type="PROSITE" id="PS50887">
    <property type="entry name" value="GGDEF"/>
    <property type="match status" value="1"/>
</dbReference>
<dbReference type="NCBIfam" id="TIGR00254">
    <property type="entry name" value="GGDEF"/>
    <property type="match status" value="1"/>
</dbReference>
<dbReference type="STRING" id="106370.Francci3_1613"/>
<dbReference type="PANTHER" id="PTHR46663:SF2">
    <property type="entry name" value="GGDEF DOMAIN-CONTAINING PROTEIN"/>
    <property type="match status" value="1"/>
</dbReference>
<dbReference type="CDD" id="cd01949">
    <property type="entry name" value="GGDEF"/>
    <property type="match status" value="1"/>
</dbReference>
<proteinExistence type="predicted"/>
<dbReference type="PANTHER" id="PTHR46663">
    <property type="entry name" value="DIGUANYLATE CYCLASE DGCT-RELATED"/>
    <property type="match status" value="1"/>
</dbReference>
<dbReference type="Proteomes" id="UP000001937">
    <property type="component" value="Chromosome"/>
</dbReference>
<dbReference type="Pfam" id="PF00990">
    <property type="entry name" value="GGDEF"/>
    <property type="match status" value="1"/>
</dbReference>
<feature type="transmembrane region" description="Helical" evidence="1">
    <location>
        <begin position="261"/>
        <end position="279"/>
    </location>
</feature>
<dbReference type="RefSeq" id="WP_011436052.1">
    <property type="nucleotide sequence ID" value="NC_007777.1"/>
</dbReference>
<dbReference type="InterPro" id="IPR000160">
    <property type="entry name" value="GGDEF_dom"/>
</dbReference>
<evidence type="ECO:0000313" key="3">
    <source>
        <dbReference type="EMBL" id="ABD10989.1"/>
    </source>
</evidence>
<dbReference type="EMBL" id="CP000249">
    <property type="protein sequence ID" value="ABD10989.1"/>
    <property type="molecule type" value="Genomic_DNA"/>
</dbReference>
<dbReference type="InterPro" id="IPR043128">
    <property type="entry name" value="Rev_trsase/Diguanyl_cyclase"/>
</dbReference>
<protein>
    <submittedName>
        <fullName evidence="3">Diguanylate cyclase (GGDEF domain)</fullName>
    </submittedName>
</protein>
<feature type="transmembrane region" description="Helical" evidence="1">
    <location>
        <begin position="121"/>
        <end position="143"/>
    </location>
</feature>
<gene>
    <name evidence="3" type="ordered locus">Francci3_1613</name>
</gene>
<feature type="transmembrane region" description="Helical" evidence="1">
    <location>
        <begin position="342"/>
        <end position="360"/>
    </location>
</feature>
<keyword evidence="4" id="KW-1185">Reference proteome</keyword>
<evidence type="ECO:0000256" key="1">
    <source>
        <dbReference type="SAM" id="Phobius"/>
    </source>
</evidence>
<dbReference type="InterPro" id="IPR029787">
    <property type="entry name" value="Nucleotide_cyclase"/>
</dbReference>
<feature type="transmembrane region" description="Helical" evidence="1">
    <location>
        <begin position="196"/>
        <end position="221"/>
    </location>
</feature>
<keyword evidence="1" id="KW-1133">Transmembrane helix</keyword>
<dbReference type="InterPro" id="IPR052163">
    <property type="entry name" value="DGC-Regulatory_Protein"/>
</dbReference>
<dbReference type="Gene3D" id="3.30.70.270">
    <property type="match status" value="1"/>
</dbReference>
<name>Q2JCK3_FRACC</name>
<feature type="transmembrane region" description="Helical" evidence="1">
    <location>
        <begin position="311"/>
        <end position="330"/>
    </location>
</feature>
<sequence length="588" mass="62959">MTPVYPITHDRWYTLARTPAVEFFQTRTRELAPQRPAESGKTWGKLVVNPETPRIASIFLDAAAQLATAAACFRTARQVRGTERRRRFARLAAGGVLVANLATAATFLAGGFLTGRMSPSYAIFLVLYGVALAGLLSLPTAPVEGQGENTRTARHSGYRWHTITLLDCVLIVGSIILLAWGTTLAALVPAGPPDPIQLLAALLHPVASLILATAVLLITCFRRPRSPAASVLLSTGLLIDGLTSNISVYSTAPDSHHLPPWAMIGFTLAFMMIFLAALLPARTHPDNPTPDSLTTDSLTTDSLTPGGPRAVWAHAVLPYAVLGAAGLLILGKLSTGAQLDRFEAYGMVGLLLVALVRQMVTLAESNRLLAEVRQRARQLHHQAFHDPLTGLANRALFTRRLQRALTHDPDNPDNPDACHAGDSGTVSVLFLDLDGFKLVNDTLGHAAGDELLKISAERLRADTRAVDTVARLGGDEFAIILGSGGVDARKVGERLAMAVQEPCLLAGQIYTPRASFGLVTLDGSTTRPASPDSLLHQADLAMYAAKRERAGRLVVYRPELSALPEHRHPDPPSQDDPVGAYGRVVGLM</sequence>
<keyword evidence="1" id="KW-0812">Transmembrane</keyword>
<dbReference type="OrthoDB" id="23692at2"/>
<dbReference type="AlphaFoldDB" id="Q2JCK3"/>
<dbReference type="eggNOG" id="COG2199">
    <property type="taxonomic scope" value="Bacteria"/>
</dbReference>
<dbReference type="KEGG" id="fra:Francci3_1613"/>
<feature type="domain" description="GGDEF" evidence="2">
    <location>
        <begin position="424"/>
        <end position="558"/>
    </location>
</feature>
<feature type="transmembrane region" description="Helical" evidence="1">
    <location>
        <begin position="88"/>
        <end position="109"/>
    </location>
</feature>
<accession>Q2JCK3</accession>
<dbReference type="HOGENOM" id="CLU_000445_129_3_11"/>
<feature type="transmembrane region" description="Helical" evidence="1">
    <location>
        <begin position="164"/>
        <end position="190"/>
    </location>
</feature>
<keyword evidence="1" id="KW-0472">Membrane</keyword>
<dbReference type="SUPFAM" id="SSF55073">
    <property type="entry name" value="Nucleotide cyclase"/>
    <property type="match status" value="1"/>
</dbReference>
<dbReference type="SMART" id="SM00267">
    <property type="entry name" value="GGDEF"/>
    <property type="match status" value="1"/>
</dbReference>
<evidence type="ECO:0000313" key="4">
    <source>
        <dbReference type="Proteomes" id="UP000001937"/>
    </source>
</evidence>
<organism evidence="3 4">
    <name type="scientific">Frankia casuarinae (strain DSM 45818 / CECT 9043 / HFP020203 / CcI3)</name>
    <dbReference type="NCBI Taxonomy" id="106370"/>
    <lineage>
        <taxon>Bacteria</taxon>
        <taxon>Bacillati</taxon>
        <taxon>Actinomycetota</taxon>
        <taxon>Actinomycetes</taxon>
        <taxon>Frankiales</taxon>
        <taxon>Frankiaceae</taxon>
        <taxon>Frankia</taxon>
    </lineage>
</organism>
<reference evidence="3 4" key="1">
    <citation type="journal article" date="2007" name="Genome Res.">
        <title>Genome characteristics of facultatively symbiotic Frankia sp. strains reflect host range and host plant biogeography.</title>
        <authorList>
            <person name="Normand P."/>
            <person name="Lapierre P."/>
            <person name="Tisa L.S."/>
            <person name="Gogarten J.P."/>
            <person name="Alloisio N."/>
            <person name="Bagnarol E."/>
            <person name="Bassi C.A."/>
            <person name="Berry A.M."/>
            <person name="Bickhart D.M."/>
            <person name="Choisne N."/>
            <person name="Couloux A."/>
            <person name="Cournoyer B."/>
            <person name="Cruveiller S."/>
            <person name="Daubin V."/>
            <person name="Demange N."/>
            <person name="Francino M.P."/>
            <person name="Goltsman E."/>
            <person name="Huang Y."/>
            <person name="Kopp O.R."/>
            <person name="Labarre L."/>
            <person name="Lapidus A."/>
            <person name="Lavire C."/>
            <person name="Marechal J."/>
            <person name="Martinez M."/>
            <person name="Mastronunzio J.E."/>
            <person name="Mullin B.C."/>
            <person name="Niemann J."/>
            <person name="Pujic P."/>
            <person name="Rawnsley T."/>
            <person name="Rouy Z."/>
            <person name="Schenowitz C."/>
            <person name="Sellstedt A."/>
            <person name="Tavares F."/>
            <person name="Tomkins J.P."/>
            <person name="Vallenet D."/>
            <person name="Valverde C."/>
            <person name="Wall L.G."/>
            <person name="Wang Y."/>
            <person name="Medigue C."/>
            <person name="Benson D.R."/>
        </authorList>
    </citation>
    <scope>NUCLEOTIDE SEQUENCE [LARGE SCALE GENOMIC DNA]</scope>
    <source>
        <strain evidence="4">DSM 45818 / CECT 9043 / CcI3</strain>
    </source>
</reference>
<evidence type="ECO:0000259" key="2">
    <source>
        <dbReference type="PROSITE" id="PS50887"/>
    </source>
</evidence>